<keyword evidence="13" id="KW-0732">Signal</keyword>
<dbReference type="SFLD" id="SFLDF00027">
    <property type="entry name" value="p-type_atpase"/>
    <property type="match status" value="1"/>
</dbReference>
<evidence type="ECO:0000256" key="11">
    <source>
        <dbReference type="SAM" id="MobiDB-lite"/>
    </source>
</evidence>
<dbReference type="Gene3D" id="1.20.1110.10">
    <property type="entry name" value="Calcium-transporting ATPase, transmembrane domain"/>
    <property type="match status" value="1"/>
</dbReference>
<evidence type="ECO:0000256" key="5">
    <source>
        <dbReference type="ARBA" id="ARBA00022741"/>
    </source>
</evidence>
<dbReference type="PANTHER" id="PTHR45630:SF11">
    <property type="entry name" value="CATION-TRANSPORTING P-TYPE ATPASE N-TERMINAL DOMAIN-CONTAINING PROTEIN"/>
    <property type="match status" value="1"/>
</dbReference>
<feature type="signal peptide" evidence="13">
    <location>
        <begin position="1"/>
        <end position="22"/>
    </location>
</feature>
<organism evidence="15 16">
    <name type="scientific">Umbelopsis vinacea</name>
    <dbReference type="NCBI Taxonomy" id="44442"/>
    <lineage>
        <taxon>Eukaryota</taxon>
        <taxon>Fungi</taxon>
        <taxon>Fungi incertae sedis</taxon>
        <taxon>Mucoromycota</taxon>
        <taxon>Mucoromycotina</taxon>
        <taxon>Umbelopsidomycetes</taxon>
        <taxon>Umbelopsidales</taxon>
        <taxon>Umbelopsidaceae</taxon>
        <taxon>Umbelopsis</taxon>
    </lineage>
</organism>
<keyword evidence="9 12" id="KW-1133">Transmembrane helix</keyword>
<dbReference type="InterPro" id="IPR023298">
    <property type="entry name" value="ATPase_P-typ_TM_dom_sf"/>
</dbReference>
<evidence type="ECO:0000256" key="12">
    <source>
        <dbReference type="SAM" id="Phobius"/>
    </source>
</evidence>
<comment type="caution">
    <text evidence="15">The sequence shown here is derived from an EMBL/GenBank/DDBJ whole genome shotgun (WGS) entry which is preliminary data.</text>
</comment>
<evidence type="ECO:0000256" key="1">
    <source>
        <dbReference type="ARBA" id="ARBA00004141"/>
    </source>
</evidence>
<dbReference type="InterPro" id="IPR008250">
    <property type="entry name" value="ATPase_P-typ_transduc_dom_A_sf"/>
</dbReference>
<keyword evidence="16" id="KW-1185">Reference proteome</keyword>
<dbReference type="InterPro" id="IPR023299">
    <property type="entry name" value="ATPase_P-typ_cyto_dom_N"/>
</dbReference>
<dbReference type="GO" id="GO:0046872">
    <property type="term" value="F:metal ion binding"/>
    <property type="evidence" value="ECO:0007669"/>
    <property type="project" value="UniProtKB-KW"/>
</dbReference>
<keyword evidence="7" id="KW-0460">Magnesium</keyword>
<dbReference type="InterPro" id="IPR059000">
    <property type="entry name" value="ATPase_P-type_domA"/>
</dbReference>
<feature type="transmembrane region" description="Helical" evidence="12">
    <location>
        <begin position="1198"/>
        <end position="1217"/>
    </location>
</feature>
<evidence type="ECO:0000256" key="9">
    <source>
        <dbReference type="ARBA" id="ARBA00022989"/>
    </source>
</evidence>
<feature type="transmembrane region" description="Helical" evidence="12">
    <location>
        <begin position="171"/>
        <end position="192"/>
    </location>
</feature>
<name>A0A8H7PWB7_9FUNG</name>
<dbReference type="InterPro" id="IPR001757">
    <property type="entry name" value="P_typ_ATPase"/>
</dbReference>
<dbReference type="GO" id="GO:0005524">
    <property type="term" value="F:ATP binding"/>
    <property type="evidence" value="ECO:0007669"/>
    <property type="project" value="UniProtKB-KW"/>
</dbReference>
<feature type="chain" id="PRO_5034300836" description="P-type ATPase A domain-containing protein" evidence="13">
    <location>
        <begin position="23"/>
        <end position="1461"/>
    </location>
</feature>
<evidence type="ECO:0000256" key="10">
    <source>
        <dbReference type="ARBA" id="ARBA00023136"/>
    </source>
</evidence>
<dbReference type="SUPFAM" id="SSF81665">
    <property type="entry name" value="Calcium ATPase, transmembrane domain M"/>
    <property type="match status" value="1"/>
</dbReference>
<dbReference type="PANTHER" id="PTHR45630">
    <property type="entry name" value="CATION-TRANSPORTING ATPASE-RELATED"/>
    <property type="match status" value="1"/>
</dbReference>
<keyword evidence="10 12" id="KW-0472">Membrane</keyword>
<dbReference type="EMBL" id="JAEPRA010000008">
    <property type="protein sequence ID" value="KAG2181557.1"/>
    <property type="molecule type" value="Genomic_DNA"/>
</dbReference>
<proteinExistence type="inferred from homology"/>
<comment type="subcellular location">
    <subcellularLocation>
        <location evidence="1">Membrane</location>
        <topology evidence="1">Multi-pass membrane protein</topology>
    </subcellularLocation>
</comment>
<keyword evidence="4" id="KW-0479">Metal-binding</keyword>
<feature type="transmembrane region" description="Helical" evidence="12">
    <location>
        <begin position="300"/>
        <end position="328"/>
    </location>
</feature>
<evidence type="ECO:0000256" key="8">
    <source>
        <dbReference type="ARBA" id="ARBA00022967"/>
    </source>
</evidence>
<accession>A0A8H7PWB7</accession>
<evidence type="ECO:0000256" key="4">
    <source>
        <dbReference type="ARBA" id="ARBA00022723"/>
    </source>
</evidence>
<feature type="transmembrane region" description="Helical" evidence="12">
    <location>
        <begin position="1415"/>
        <end position="1436"/>
    </location>
</feature>
<evidence type="ECO:0000256" key="6">
    <source>
        <dbReference type="ARBA" id="ARBA00022840"/>
    </source>
</evidence>
<dbReference type="NCBIfam" id="TIGR01657">
    <property type="entry name" value="P-ATPase-V"/>
    <property type="match status" value="1"/>
</dbReference>
<dbReference type="PROSITE" id="PS00154">
    <property type="entry name" value="ATPASE_E1_E2"/>
    <property type="match status" value="1"/>
</dbReference>
<dbReference type="InterPro" id="IPR018303">
    <property type="entry name" value="ATPase_P-typ_P_site"/>
</dbReference>
<dbReference type="Pfam" id="PF00122">
    <property type="entry name" value="E1-E2_ATPase"/>
    <property type="match status" value="1"/>
</dbReference>
<dbReference type="PRINTS" id="PR00119">
    <property type="entry name" value="CATATPASE"/>
</dbReference>
<dbReference type="SUPFAM" id="SSF56784">
    <property type="entry name" value="HAD-like"/>
    <property type="match status" value="1"/>
</dbReference>
<dbReference type="OrthoDB" id="48943at2759"/>
<feature type="transmembrane region" description="Helical" evidence="12">
    <location>
        <begin position="348"/>
        <end position="366"/>
    </location>
</feature>
<evidence type="ECO:0000256" key="13">
    <source>
        <dbReference type="SAM" id="SignalP"/>
    </source>
</evidence>
<feature type="compositionally biased region" description="Low complexity" evidence="11">
    <location>
        <begin position="273"/>
        <end position="285"/>
    </location>
</feature>
<dbReference type="Gene3D" id="3.40.1110.10">
    <property type="entry name" value="Calcium-transporting ATPase, cytoplasmic domain N"/>
    <property type="match status" value="1"/>
</dbReference>
<evidence type="ECO:0000256" key="3">
    <source>
        <dbReference type="ARBA" id="ARBA00022692"/>
    </source>
</evidence>
<dbReference type="Gene3D" id="2.70.150.10">
    <property type="entry name" value="Calcium-transporting ATPase, cytoplasmic transduction domain A"/>
    <property type="match status" value="1"/>
</dbReference>
<evidence type="ECO:0000259" key="14">
    <source>
        <dbReference type="Pfam" id="PF00122"/>
    </source>
</evidence>
<dbReference type="SFLD" id="SFLDS00003">
    <property type="entry name" value="Haloacid_Dehalogenase"/>
    <property type="match status" value="1"/>
</dbReference>
<dbReference type="InterPro" id="IPR044492">
    <property type="entry name" value="P_typ_ATPase_HD_dom"/>
</dbReference>
<keyword evidence="5" id="KW-0547">Nucleotide-binding</keyword>
<dbReference type="GO" id="GO:0016887">
    <property type="term" value="F:ATP hydrolysis activity"/>
    <property type="evidence" value="ECO:0007669"/>
    <property type="project" value="InterPro"/>
</dbReference>
<keyword evidence="8" id="KW-1278">Translocase</keyword>
<comment type="similarity">
    <text evidence="2">Belongs to the cation transport ATPase (P-type) (TC 3.A.3) family. Type V subfamily.</text>
</comment>
<dbReference type="GO" id="GO:0019829">
    <property type="term" value="F:ATPase-coupled monoatomic cation transmembrane transporter activity"/>
    <property type="evidence" value="ECO:0007669"/>
    <property type="project" value="TreeGrafter"/>
</dbReference>
<dbReference type="SUPFAM" id="SSF81653">
    <property type="entry name" value="Calcium ATPase, transduction domain A"/>
    <property type="match status" value="1"/>
</dbReference>
<sequence>MKRHCWATALLVFVLSLTVTSALPIFETINDKDKNGNTCELHPAYNVTCPLLCVTDHSMCPTALAPICPSGQQFCMDGTCQASCDGIDNACLCGGATGIPNYIPCAAGQLVNITHYDPHNTVTQSMQSCASAASINSASIGIWGDTTTPSNEVWLECPIVPDPTFTWTEPMWIAVWAIMCFEAVLIGTWHIFKHFMEAVMWNFLLVPFLVSQSFRRSIRQNGVANNDQTAKVLGADHHDDEIKKVTSNNTAATQEVIDEKEAFDGEKATQANTPTSDVTSDSSTLDDSEKLKFRGFRNNILGTIGYLSCIIITILFLTFLGCIVGDYYGTVDGTVFGVFLASDLSSEIFAAVWHIGGAWFVMMNLTRHRMRNYFRLESFVHESPYVQIEKKEEQIVFLDDSGRWMKRLQALEQRVKRALGFDILVFTSTTSFTAQGRRYFEFQCVRYVYNPQFNKFAPYEFDLGITHEQLHSWANGNKTDEANYRYELIGPNIISVKVPSVPRAILQEFTHLLYIYQMMCMWVWYYFQYYILGCIQTGIILVSAFIKVALRLQSEHRIKKLAEYQAAVTVLRDGKWQENVSSAQLVPGDVFEVEERKIVPCDAVILSGDVVVNESSLTGEALPVRKVAIPNDNGVYDSAGSGKVNTLFSGTTIAQLNPGSELNGEKARVIALVVRTGLASEKGMLIHKILFPTPVSFIFNEQLKAAICILLIWGLVAFALSLYLMGRGNITSWFYGVFVISQIFSPLLNAAFTINQSVCAARLRRKKILCLDLPRINLAGKVRIFCFDKTGTLTREGLEFFGGVPVSKADDKVQFTDRLPTGNEMHSDFARGIATCHAVTKVGEDFIGNPVDIESFSAMGWSLERSDQNQYIDTLVPPAATPAEGTKGAAVHILKRFEFVHARACQSVAVLDSATNRVHVYVKGSFERVKQLSVSNSVPTDYDAISARYAQEGCYVLALAHRDLGVFGQDIDMETLNKWNRDELEYDTKCDFIGFVLFRNMLKDDTAAAIAELKEGDTRTVMITGDTALTGIFIARQCGMIGPGQKVLLGDAPAGPRERIQWRDVDTGADVDVDEAIENCKFEPLELAVTGRAFDALIQQDLIRKYLLHTRVFARMTPTDKIQCVQYHMEKGVTGMCGDGGNDCGALRAAHVGLALSEAEASIVSPFSTSNRSVMQCVELLRQGRSALATSFANYKFLILYGECMGFWELFMFYFGVIAPQSVWITIDGFITPSMTFAITQALPAKKLGPRRPTAKVLGPYVLASLLGTIFINFWFLAASVIWLFQQDWFLCNEFDSTLVDTAQWWLLGDSYESEIISLVILFQFWNNGALVNFGSAFRQAWWRNYLLVFVWSCFFISTSYITLADPNPYGCIFRINCGTAWVLHDQLGYPMPDWSIEPYNSAIMHNVLPKWFRWQLWVFLLANCAANAVWERVIVQWIGRKLAIRKFGAKHNKNRVTLKL</sequence>
<gene>
    <name evidence="15" type="ORF">INT44_008372</name>
</gene>
<evidence type="ECO:0000313" key="15">
    <source>
        <dbReference type="EMBL" id="KAG2181557.1"/>
    </source>
</evidence>
<feature type="transmembrane region" description="Helical" evidence="12">
    <location>
        <begin position="1316"/>
        <end position="1334"/>
    </location>
</feature>
<dbReference type="Gene3D" id="3.40.50.1000">
    <property type="entry name" value="HAD superfamily/HAD-like"/>
    <property type="match status" value="2"/>
</dbReference>
<reference evidence="15" key="1">
    <citation type="submission" date="2020-12" db="EMBL/GenBank/DDBJ databases">
        <title>Metabolic potential, ecology and presence of endohyphal bacteria is reflected in genomic diversity of Mucoromycotina.</title>
        <authorList>
            <person name="Muszewska A."/>
            <person name="Okrasinska A."/>
            <person name="Steczkiewicz K."/>
            <person name="Drgas O."/>
            <person name="Orlowska M."/>
            <person name="Perlinska-Lenart U."/>
            <person name="Aleksandrzak-Piekarczyk T."/>
            <person name="Szatraj K."/>
            <person name="Zielenkiewicz U."/>
            <person name="Pilsyk S."/>
            <person name="Malc E."/>
            <person name="Mieczkowski P."/>
            <person name="Kruszewska J.S."/>
            <person name="Biernat P."/>
            <person name="Pawlowska J."/>
        </authorList>
    </citation>
    <scope>NUCLEOTIDE SEQUENCE</scope>
    <source>
        <strain evidence="15">WA0000051536</strain>
    </source>
</reference>
<dbReference type="Proteomes" id="UP000612746">
    <property type="component" value="Unassembled WGS sequence"/>
</dbReference>
<keyword evidence="3 12" id="KW-0812">Transmembrane</keyword>
<protein>
    <recommendedName>
        <fullName evidence="14">P-type ATPase A domain-containing protein</fullName>
    </recommendedName>
</protein>
<feature type="region of interest" description="Disordered" evidence="11">
    <location>
        <begin position="263"/>
        <end position="285"/>
    </location>
</feature>
<feature type="transmembrane region" description="Helical" evidence="12">
    <location>
        <begin position="1346"/>
        <end position="1364"/>
    </location>
</feature>
<feature type="transmembrane region" description="Helical" evidence="12">
    <location>
        <begin position="1261"/>
        <end position="1285"/>
    </location>
</feature>
<dbReference type="GO" id="GO:0140358">
    <property type="term" value="F:P-type transmembrane transporter activity"/>
    <property type="evidence" value="ECO:0007669"/>
    <property type="project" value="InterPro"/>
</dbReference>
<feature type="transmembrane region" description="Helical" evidence="12">
    <location>
        <begin position="530"/>
        <end position="550"/>
    </location>
</feature>
<dbReference type="InterPro" id="IPR006544">
    <property type="entry name" value="P-type_TPase_V"/>
</dbReference>
<evidence type="ECO:0000256" key="7">
    <source>
        <dbReference type="ARBA" id="ARBA00022842"/>
    </source>
</evidence>
<feature type="domain" description="P-type ATPase A" evidence="14">
    <location>
        <begin position="566"/>
        <end position="688"/>
    </location>
</feature>
<dbReference type="SUPFAM" id="SSF81660">
    <property type="entry name" value="Metal cation-transporting ATPase, ATP-binding domain N"/>
    <property type="match status" value="1"/>
</dbReference>
<dbReference type="SFLD" id="SFLDG00002">
    <property type="entry name" value="C1.7:_P-type_atpase_like"/>
    <property type="match status" value="1"/>
</dbReference>
<dbReference type="NCBIfam" id="TIGR01494">
    <property type="entry name" value="ATPase_P-type"/>
    <property type="match status" value="2"/>
</dbReference>
<dbReference type="InterPro" id="IPR036412">
    <property type="entry name" value="HAD-like_sf"/>
</dbReference>
<evidence type="ECO:0000313" key="16">
    <source>
        <dbReference type="Proteomes" id="UP000612746"/>
    </source>
</evidence>
<dbReference type="GO" id="GO:0016020">
    <property type="term" value="C:membrane"/>
    <property type="evidence" value="ECO:0007669"/>
    <property type="project" value="UniProtKB-SubCell"/>
</dbReference>
<feature type="transmembrane region" description="Helical" evidence="12">
    <location>
        <begin position="732"/>
        <end position="754"/>
    </location>
</feature>
<keyword evidence="6" id="KW-0067">ATP-binding</keyword>
<feature type="transmembrane region" description="Helical" evidence="12">
    <location>
        <begin position="705"/>
        <end position="726"/>
    </location>
</feature>
<dbReference type="InterPro" id="IPR023214">
    <property type="entry name" value="HAD_sf"/>
</dbReference>
<evidence type="ECO:0000256" key="2">
    <source>
        <dbReference type="ARBA" id="ARBA00006000"/>
    </source>
</evidence>